<feature type="transmembrane region" description="Helical" evidence="1">
    <location>
        <begin position="61"/>
        <end position="81"/>
    </location>
</feature>
<name>A0AAV9NDC5_9EURO</name>
<evidence type="ECO:0000313" key="2">
    <source>
        <dbReference type="EMBL" id="KAK5055237.1"/>
    </source>
</evidence>
<keyword evidence="3" id="KW-1185">Reference proteome</keyword>
<dbReference type="PANTHER" id="PTHR36205:SF3">
    <property type="entry name" value="MAJOR FACILITATOR SUPERFAMILY TRANSPORTER"/>
    <property type="match status" value="1"/>
</dbReference>
<proteinExistence type="predicted"/>
<evidence type="ECO:0000313" key="3">
    <source>
        <dbReference type="Proteomes" id="UP001358417"/>
    </source>
</evidence>
<accession>A0AAV9NDC5</accession>
<dbReference type="InterPro" id="IPR021822">
    <property type="entry name" value="DUF3405"/>
</dbReference>
<dbReference type="Pfam" id="PF11885">
    <property type="entry name" value="DUF3405"/>
    <property type="match status" value="1"/>
</dbReference>
<dbReference type="AlphaFoldDB" id="A0AAV9NDC5"/>
<dbReference type="GeneID" id="89981123"/>
<evidence type="ECO:0000256" key="1">
    <source>
        <dbReference type="SAM" id="Phobius"/>
    </source>
</evidence>
<protein>
    <submittedName>
        <fullName evidence="2">Uncharacterized protein</fullName>
    </submittedName>
</protein>
<keyword evidence="1" id="KW-1133">Transmembrane helix</keyword>
<dbReference type="Proteomes" id="UP001358417">
    <property type="component" value="Unassembled WGS sequence"/>
</dbReference>
<sequence length="706" mass="80165">MLKLSKLFNTTNRSDAPAAHKYNLSIDSSHNGLLSNADSPRSRLGHRRQLSLSRLRSRKTFCTATVFVILLLVFALSPVSVDQLRDPFPSQAPKDSVGDAGEIFLDNEDDGGIIPLGQSRDRNGREFFWWEQFPLLRGLYHGRQTIVPLARYVPEQQSEPSDLFEVKVTGDLELVVSPSALGENLLPCYIDSENEILPPKLSTYLGLPQGLSDPLFGSQEEIGFNTEVCYDRVNRLAPYGHGVSEEKGGLGVEIEGDQEGIEKVTPIDWRKIKWNSAQQQCLKTNAEQMKSRTAFVIRTWSSFKYSKYDIIMLRAIISELALATGGEYTVHFLIHVQDDSLPIWASKEVYDRVLEESLPEEFRGMGTLWSVAQMKLIYPPPFPESVINFSGGDVYEAYRSLHFPFQYFASKHTEYDYFWHWEMDIRVTGHYHELLDQISGWANKQPKEYAWEKSAKFFIPSQYNGSYEEYAASIVKETEALGQTPIEGPQMDEKELLPIPKQQIPPGFEEITDLITFNPLFDPSRTQWAFQGDITGYEVGADGEGRPPTRASLITASRLSRRLLLLMHQETYLNKHTMFPEMYPASIALQYGLKAVYAPLPVYFDRDWPSEHANEIFNNAPVGEEGKAAGMDHGNGRFHGDGGSVFGPGEHVFRGGSYYSNALFSGYLWRRWLGRENKNDEIAWELGEGRGRMCLPMMILHPIKYE</sequence>
<dbReference type="EMBL" id="JAVRRD010000009">
    <property type="protein sequence ID" value="KAK5055237.1"/>
    <property type="molecule type" value="Genomic_DNA"/>
</dbReference>
<dbReference type="RefSeq" id="XP_064707668.1">
    <property type="nucleotide sequence ID" value="XM_064856492.1"/>
</dbReference>
<gene>
    <name evidence="2" type="ORF">LTR84_012987</name>
</gene>
<reference evidence="2 3" key="1">
    <citation type="submission" date="2023-08" db="EMBL/GenBank/DDBJ databases">
        <title>Black Yeasts Isolated from many extreme environments.</title>
        <authorList>
            <person name="Coleine C."/>
            <person name="Stajich J.E."/>
            <person name="Selbmann L."/>
        </authorList>
    </citation>
    <scope>NUCLEOTIDE SEQUENCE [LARGE SCALE GENOMIC DNA]</scope>
    <source>
        <strain evidence="2 3">CCFEE 5792</strain>
    </source>
</reference>
<keyword evidence="1" id="KW-0472">Membrane</keyword>
<organism evidence="2 3">
    <name type="scientific">Exophiala bonariae</name>
    <dbReference type="NCBI Taxonomy" id="1690606"/>
    <lineage>
        <taxon>Eukaryota</taxon>
        <taxon>Fungi</taxon>
        <taxon>Dikarya</taxon>
        <taxon>Ascomycota</taxon>
        <taxon>Pezizomycotina</taxon>
        <taxon>Eurotiomycetes</taxon>
        <taxon>Chaetothyriomycetidae</taxon>
        <taxon>Chaetothyriales</taxon>
        <taxon>Herpotrichiellaceae</taxon>
        <taxon>Exophiala</taxon>
    </lineage>
</organism>
<keyword evidence="1" id="KW-0812">Transmembrane</keyword>
<dbReference type="PANTHER" id="PTHR36205">
    <property type="entry name" value="CHROMOSOME 19, WHOLE GENOME SHOTGUN SEQUENCE"/>
    <property type="match status" value="1"/>
</dbReference>
<comment type="caution">
    <text evidence="2">The sequence shown here is derived from an EMBL/GenBank/DDBJ whole genome shotgun (WGS) entry which is preliminary data.</text>
</comment>